<evidence type="ECO:0000259" key="7">
    <source>
        <dbReference type="SMART" id="SM00905"/>
    </source>
</evidence>
<dbReference type="SMART" id="SM00905">
    <property type="entry name" value="FolB"/>
    <property type="match status" value="1"/>
</dbReference>
<dbReference type="NCBIfam" id="TIGR00525">
    <property type="entry name" value="folB"/>
    <property type="match status" value="1"/>
</dbReference>
<dbReference type="EMBL" id="QJSW01000027">
    <property type="protein sequence ID" value="PYE43732.1"/>
    <property type="molecule type" value="Genomic_DNA"/>
</dbReference>
<gene>
    <name evidence="8" type="ORF">DFQ00_12710</name>
</gene>
<comment type="caution">
    <text evidence="8">The sequence shown here is derived from an EMBL/GenBank/DDBJ whole genome shotgun (WGS) entry which is preliminary data.</text>
</comment>
<evidence type="ECO:0000256" key="2">
    <source>
        <dbReference type="ARBA" id="ARBA00005013"/>
    </source>
</evidence>
<proteinExistence type="inferred from homology"/>
<dbReference type="GO" id="GO:0004150">
    <property type="term" value="F:dihydroneopterin aldolase activity"/>
    <property type="evidence" value="ECO:0007669"/>
    <property type="project" value="UniProtKB-UniRule"/>
</dbReference>
<name>A0A2V4VBX8_PAEBA</name>
<keyword evidence="5 6" id="KW-0456">Lyase</keyword>
<evidence type="ECO:0000256" key="5">
    <source>
        <dbReference type="ARBA" id="ARBA00023239"/>
    </source>
</evidence>
<dbReference type="InterPro" id="IPR006156">
    <property type="entry name" value="Dihydroneopterin_aldolase"/>
</dbReference>
<comment type="catalytic activity">
    <reaction evidence="1 6">
        <text>7,8-dihydroneopterin = 6-hydroxymethyl-7,8-dihydropterin + glycolaldehyde</text>
        <dbReference type="Rhea" id="RHEA:10540"/>
        <dbReference type="ChEBI" id="CHEBI:17001"/>
        <dbReference type="ChEBI" id="CHEBI:17071"/>
        <dbReference type="ChEBI" id="CHEBI:44841"/>
        <dbReference type="EC" id="4.1.2.25"/>
    </reaction>
</comment>
<dbReference type="SUPFAM" id="SSF55620">
    <property type="entry name" value="Tetrahydrobiopterin biosynthesis enzymes-like"/>
    <property type="match status" value="1"/>
</dbReference>
<evidence type="ECO:0000313" key="8">
    <source>
        <dbReference type="EMBL" id="PYE43732.1"/>
    </source>
</evidence>
<dbReference type="PANTHER" id="PTHR42844:SF1">
    <property type="entry name" value="DIHYDRONEOPTERIN ALDOLASE 1-RELATED"/>
    <property type="match status" value="1"/>
</dbReference>
<evidence type="ECO:0000256" key="6">
    <source>
        <dbReference type="RuleBase" id="RU362079"/>
    </source>
</evidence>
<dbReference type="UniPathway" id="UPA00077">
    <property type="reaction ID" value="UER00154"/>
</dbReference>
<evidence type="ECO:0000256" key="3">
    <source>
        <dbReference type="ARBA" id="ARBA00005708"/>
    </source>
</evidence>
<feature type="domain" description="Dihydroneopterin aldolase/epimerase" evidence="7">
    <location>
        <begin position="33"/>
        <end position="146"/>
    </location>
</feature>
<dbReference type="Proteomes" id="UP000247790">
    <property type="component" value="Unassembled WGS sequence"/>
</dbReference>
<evidence type="ECO:0000256" key="4">
    <source>
        <dbReference type="ARBA" id="ARBA00022909"/>
    </source>
</evidence>
<dbReference type="CDD" id="cd00534">
    <property type="entry name" value="DHNA_DHNTPE"/>
    <property type="match status" value="1"/>
</dbReference>
<dbReference type="EC" id="4.1.2.25" evidence="6"/>
<evidence type="ECO:0000313" key="9">
    <source>
        <dbReference type="Proteomes" id="UP000247790"/>
    </source>
</evidence>
<comment type="function">
    <text evidence="6">Catalyzes the conversion of 7,8-dihydroneopterin to 6-hydroxymethyl-7,8-dihydropterin.</text>
</comment>
<dbReference type="GO" id="GO:0005737">
    <property type="term" value="C:cytoplasm"/>
    <property type="evidence" value="ECO:0007669"/>
    <property type="project" value="TreeGrafter"/>
</dbReference>
<dbReference type="Gene3D" id="3.30.1130.10">
    <property type="match status" value="1"/>
</dbReference>
<dbReference type="FunFam" id="3.30.1130.10:FF:000003">
    <property type="entry name" value="7,8-dihydroneopterin aldolase"/>
    <property type="match status" value="1"/>
</dbReference>
<protein>
    <recommendedName>
        <fullName evidence="6">7,8-dihydroneopterin aldolase</fullName>
        <ecNumber evidence="6">4.1.2.25</ecNumber>
    </recommendedName>
</protein>
<dbReference type="GO" id="GO:0046654">
    <property type="term" value="P:tetrahydrofolate biosynthetic process"/>
    <property type="evidence" value="ECO:0007669"/>
    <property type="project" value="UniProtKB-UniRule"/>
</dbReference>
<dbReference type="InterPro" id="IPR006157">
    <property type="entry name" value="FolB_dom"/>
</dbReference>
<keyword evidence="4 6" id="KW-0289">Folate biosynthesis</keyword>
<dbReference type="InterPro" id="IPR043133">
    <property type="entry name" value="GTP-CH-I_C/QueF"/>
</dbReference>
<reference evidence="8 9" key="1">
    <citation type="submission" date="2018-06" db="EMBL/GenBank/DDBJ databases">
        <title>Genomic Encyclopedia of Type Strains, Phase III (KMG-III): the genomes of soil and plant-associated and newly described type strains.</title>
        <authorList>
            <person name="Whitman W."/>
        </authorList>
    </citation>
    <scope>NUCLEOTIDE SEQUENCE [LARGE SCALE GENOMIC DNA]</scope>
    <source>
        <strain evidence="8 9">CECT 7022</strain>
    </source>
</reference>
<organism evidence="8 9">
    <name type="scientific">Paenibacillus barcinonensis</name>
    <dbReference type="NCBI Taxonomy" id="198119"/>
    <lineage>
        <taxon>Bacteria</taxon>
        <taxon>Bacillati</taxon>
        <taxon>Bacillota</taxon>
        <taxon>Bacilli</taxon>
        <taxon>Bacillales</taxon>
        <taxon>Paenibacillaceae</taxon>
        <taxon>Paenibacillus</taxon>
    </lineage>
</organism>
<dbReference type="GO" id="GO:0046656">
    <property type="term" value="P:folic acid biosynthetic process"/>
    <property type="evidence" value="ECO:0007669"/>
    <property type="project" value="UniProtKB-UniRule"/>
</dbReference>
<sequence length="149" mass="17069">MEGGCCPSMGSEAFFTLHVNNSDRGRAKRMDRMVLHRMEYYGYHGVFAEERKLGQRYYIDLEIDMDLGEAGRNDDLTKTINYAEIHELVKQMVENTSFQLIEALGEHIASSLLDTYTIINALTVKVTKPHPPFDIHFGGVTVELRRSRK</sequence>
<comment type="pathway">
    <text evidence="2 6">Cofactor biosynthesis; tetrahydrofolate biosynthesis; 2-amino-4-hydroxy-6-hydroxymethyl-7,8-dihydropteridine diphosphate from 7,8-dihydroneopterin triphosphate: step 3/4.</text>
</comment>
<accession>A0A2V4VBX8</accession>
<dbReference type="NCBIfam" id="TIGR00526">
    <property type="entry name" value="folB_dom"/>
    <property type="match status" value="1"/>
</dbReference>
<dbReference type="Pfam" id="PF02152">
    <property type="entry name" value="FolB"/>
    <property type="match status" value="1"/>
</dbReference>
<dbReference type="PANTHER" id="PTHR42844">
    <property type="entry name" value="DIHYDRONEOPTERIN ALDOLASE 1-RELATED"/>
    <property type="match status" value="1"/>
</dbReference>
<dbReference type="AlphaFoldDB" id="A0A2V4VBX8"/>
<comment type="similarity">
    <text evidence="3 6">Belongs to the DHNA family.</text>
</comment>
<evidence type="ECO:0000256" key="1">
    <source>
        <dbReference type="ARBA" id="ARBA00001353"/>
    </source>
</evidence>